<feature type="domain" description="FLYWCH-type" evidence="4">
    <location>
        <begin position="86"/>
        <end position="132"/>
    </location>
</feature>
<accession>A0A2H1VGL7</accession>
<evidence type="ECO:0000259" key="4">
    <source>
        <dbReference type="Pfam" id="PF04500"/>
    </source>
</evidence>
<proteinExistence type="predicted"/>
<evidence type="ECO:0000256" key="1">
    <source>
        <dbReference type="ARBA" id="ARBA00022723"/>
    </source>
</evidence>
<evidence type="ECO:0000256" key="3">
    <source>
        <dbReference type="ARBA" id="ARBA00022833"/>
    </source>
</evidence>
<organism evidence="5">
    <name type="scientific">Spodoptera frugiperda</name>
    <name type="common">Fall armyworm</name>
    <dbReference type="NCBI Taxonomy" id="7108"/>
    <lineage>
        <taxon>Eukaryota</taxon>
        <taxon>Metazoa</taxon>
        <taxon>Ecdysozoa</taxon>
        <taxon>Arthropoda</taxon>
        <taxon>Hexapoda</taxon>
        <taxon>Insecta</taxon>
        <taxon>Pterygota</taxon>
        <taxon>Neoptera</taxon>
        <taxon>Endopterygota</taxon>
        <taxon>Lepidoptera</taxon>
        <taxon>Glossata</taxon>
        <taxon>Ditrysia</taxon>
        <taxon>Noctuoidea</taxon>
        <taxon>Noctuidae</taxon>
        <taxon>Amphipyrinae</taxon>
        <taxon>Spodoptera</taxon>
    </lineage>
</organism>
<dbReference type="Pfam" id="PF04500">
    <property type="entry name" value="FLYWCH"/>
    <property type="match status" value="6"/>
</dbReference>
<dbReference type="InterPro" id="IPR007588">
    <property type="entry name" value="Znf_FLYWCH"/>
</dbReference>
<feature type="domain" description="FLYWCH-type" evidence="4">
    <location>
        <begin position="357"/>
        <end position="409"/>
    </location>
</feature>
<feature type="domain" description="FLYWCH-type" evidence="4">
    <location>
        <begin position="299"/>
        <end position="348"/>
    </location>
</feature>
<keyword evidence="2" id="KW-0863">Zinc-finger</keyword>
<feature type="domain" description="FLYWCH-type" evidence="4">
    <location>
        <begin position="180"/>
        <end position="237"/>
    </location>
</feature>
<keyword evidence="1" id="KW-0479">Metal-binding</keyword>
<dbReference type="Gene3D" id="2.20.25.240">
    <property type="match status" value="7"/>
</dbReference>
<reference evidence="5" key="1">
    <citation type="submission" date="2016-07" db="EMBL/GenBank/DDBJ databases">
        <authorList>
            <person name="Bretaudeau A."/>
        </authorList>
    </citation>
    <scope>NUCLEOTIDE SEQUENCE</scope>
    <source>
        <strain evidence="5">Rice</strain>
        <tissue evidence="5">Whole body</tissue>
    </source>
</reference>
<dbReference type="InterPro" id="IPR040312">
    <property type="entry name" value="FWCH1/FWCH2"/>
</dbReference>
<keyword evidence="3" id="KW-0862">Zinc</keyword>
<dbReference type="AlphaFoldDB" id="A0A2H1VGL7"/>
<evidence type="ECO:0000256" key="2">
    <source>
        <dbReference type="ARBA" id="ARBA00022771"/>
    </source>
</evidence>
<name>A0A2H1VGL7_SPOFR</name>
<dbReference type="EMBL" id="ODYU01002462">
    <property type="protein sequence ID" value="SOQ39978.1"/>
    <property type="molecule type" value="Genomic_DNA"/>
</dbReference>
<protein>
    <submittedName>
        <fullName evidence="5">SFRICE_004206</fullName>
    </submittedName>
</protein>
<dbReference type="PANTHER" id="PTHR31665:SF0">
    <property type="entry name" value="FLYWCH FAMILY MEMBER 2"/>
    <property type="match status" value="1"/>
</dbReference>
<feature type="domain" description="FLYWCH-type" evidence="4">
    <location>
        <begin position="417"/>
        <end position="463"/>
    </location>
</feature>
<dbReference type="PANTHER" id="PTHR31665">
    <property type="entry name" value="FLYWCH FAMILY MEMBER 2-RELATED"/>
    <property type="match status" value="1"/>
</dbReference>
<sequence>MTVDGAKETPCYYREIFRKSEKSSVILCPTRESNPRPLVRQSHLRPLDQRGVRFYTNDISAEAAAQDDNVEVLVNETNQSVIYEEGRFLSFRGYKFTRHKVRGHKIRWQCSKQRHSKCKAAIYTIDGPIFTVTRRGAKCLWLQGYMFRRHMDSGMKTRWYCATDYKYGFKTCVERKGLYFTYSPKGARMIVVEGFKFVRHYDTGEKTRWYCATHRSKGCRAALFTIGEEIVKINNLHEVRLLPYTGLIFRLLASTENLRYFRKTEKNPAILYPTQESKSRPLVQQSHYRTLVQRDKAVFTFTKRGGRRITLAGFNFFHKMTKGPKSRWICGAHTKNRCRACIYTVEDKISFISAAVYLTSKRGARVLTLNGFNFYHQMTTGSKSRWICASTKKGCRTSITTYKDIIVKVNNNIIQGTSQRGAPILIVDGYRYSRHRVRGPKTRWYCSSHHKKGCKAALHTIGGEIMDLSSLVTVNRETEPDGIVLHTTRRDAKLSCTQKAIQSPVAARPSPRRVSRNVAHEYEPLAWLETSRVPRIFFAKSQRGAPMIIIDGIRFARHRTIGLKTRWYCSSHHKNGCHAALYTIGDEIVKISNDHII</sequence>
<feature type="domain" description="FLYWCH-type" evidence="4">
    <location>
        <begin position="538"/>
        <end position="595"/>
    </location>
</feature>
<gene>
    <name evidence="5" type="ORF">SFRICE_004206</name>
</gene>
<dbReference type="GO" id="GO:0008270">
    <property type="term" value="F:zinc ion binding"/>
    <property type="evidence" value="ECO:0007669"/>
    <property type="project" value="UniProtKB-KW"/>
</dbReference>
<evidence type="ECO:0000313" key="5">
    <source>
        <dbReference type="EMBL" id="SOQ39978.1"/>
    </source>
</evidence>